<dbReference type="Gene3D" id="3.40.50.1820">
    <property type="entry name" value="alpha/beta hydrolase"/>
    <property type="match status" value="1"/>
</dbReference>
<dbReference type="PRINTS" id="PR00111">
    <property type="entry name" value="ABHYDROLASE"/>
</dbReference>
<dbReference type="SUPFAM" id="SSF53474">
    <property type="entry name" value="alpha/beta-Hydrolases"/>
    <property type="match status" value="1"/>
</dbReference>
<dbReference type="PANTHER" id="PTHR43798">
    <property type="entry name" value="MONOACYLGLYCEROL LIPASE"/>
    <property type="match status" value="1"/>
</dbReference>
<dbReference type="InterPro" id="IPR000639">
    <property type="entry name" value="Epox_hydrolase-like"/>
</dbReference>
<dbReference type="Proteomes" id="UP000682403">
    <property type="component" value="Unassembled WGS sequence"/>
</dbReference>
<feature type="domain" description="AB hydrolase-1" evidence="2">
    <location>
        <begin position="23"/>
        <end position="246"/>
    </location>
</feature>
<gene>
    <name evidence="3" type="ORF">J9317_11040</name>
</gene>
<comment type="caution">
    <text evidence="3">The sequence shown here is derived from an EMBL/GenBank/DDBJ whole genome shotgun (WGS) entry which is preliminary data.</text>
</comment>
<evidence type="ECO:0000313" key="3">
    <source>
        <dbReference type="EMBL" id="MBS2969300.1"/>
    </source>
</evidence>
<sequence length="268" mass="29510">MNQYELTKNDRTITYIDEGVGDPVILIHGFCGSAEYWKYVIPEMAEKHRVLAVNLRGHGGSSTVKESYGVEEMAEDIKLVMDDLKIQSASIFGHSLGGYVALAFAEKYPDSLNSFGLVHSTGFPDSEDAKLGREAGMEKIEKEGIKSFIDNLVPKLFAEQNRSGDEADFAKQIGYHTPTTGAIAALEAMKNRPDRRSILETSDVPVLLLAGEKDEVVAPEKTFTAKGPHIYQSVLNGAGHMGMLEESDAFNNVLKDFLENFVHPKPKE</sequence>
<proteinExistence type="predicted"/>
<keyword evidence="1 3" id="KW-0378">Hydrolase</keyword>
<keyword evidence="4" id="KW-1185">Reference proteome</keyword>
<dbReference type="InterPro" id="IPR029058">
    <property type="entry name" value="AB_hydrolase_fold"/>
</dbReference>
<dbReference type="RefSeq" id="WP_211558567.1">
    <property type="nucleotide sequence ID" value="NZ_JAGVRK010000001.1"/>
</dbReference>
<name>A0ABS5LEY6_9BACI</name>
<organism evidence="3 4">
    <name type="scientific">Metabacillus flavus</name>
    <dbReference type="NCBI Taxonomy" id="2823519"/>
    <lineage>
        <taxon>Bacteria</taxon>
        <taxon>Bacillati</taxon>
        <taxon>Bacillota</taxon>
        <taxon>Bacilli</taxon>
        <taxon>Bacillales</taxon>
        <taxon>Bacillaceae</taxon>
        <taxon>Metabacillus</taxon>
    </lineage>
</organism>
<evidence type="ECO:0000259" key="2">
    <source>
        <dbReference type="Pfam" id="PF00561"/>
    </source>
</evidence>
<evidence type="ECO:0000313" key="4">
    <source>
        <dbReference type="Proteomes" id="UP000682403"/>
    </source>
</evidence>
<protein>
    <submittedName>
        <fullName evidence="3">Alpha/beta hydrolase</fullName>
    </submittedName>
</protein>
<dbReference type="InterPro" id="IPR000073">
    <property type="entry name" value="AB_hydrolase_1"/>
</dbReference>
<dbReference type="GO" id="GO:0016787">
    <property type="term" value="F:hydrolase activity"/>
    <property type="evidence" value="ECO:0007669"/>
    <property type="project" value="UniProtKB-KW"/>
</dbReference>
<reference evidence="3 4" key="1">
    <citation type="submission" date="2021-04" db="EMBL/GenBank/DDBJ databases">
        <title>Metabacillus sp. strain KIGAM252 whole genome sequence.</title>
        <authorList>
            <person name="Seo M.-J."/>
            <person name="Cho E.-S."/>
            <person name="Hwang C.Y."/>
            <person name="Yoon D.J."/>
        </authorList>
    </citation>
    <scope>NUCLEOTIDE SEQUENCE [LARGE SCALE GENOMIC DNA]</scope>
    <source>
        <strain evidence="3 4">KIGAM252</strain>
    </source>
</reference>
<accession>A0ABS5LEY6</accession>
<dbReference type="EMBL" id="JAGVRK010000001">
    <property type="protein sequence ID" value="MBS2969300.1"/>
    <property type="molecule type" value="Genomic_DNA"/>
</dbReference>
<dbReference type="PRINTS" id="PR00412">
    <property type="entry name" value="EPOXHYDRLASE"/>
</dbReference>
<dbReference type="PANTHER" id="PTHR43798:SF31">
    <property type="entry name" value="AB HYDROLASE SUPERFAMILY PROTEIN YCLE"/>
    <property type="match status" value="1"/>
</dbReference>
<dbReference type="InterPro" id="IPR050266">
    <property type="entry name" value="AB_hydrolase_sf"/>
</dbReference>
<dbReference type="Pfam" id="PF00561">
    <property type="entry name" value="Abhydrolase_1"/>
    <property type="match status" value="1"/>
</dbReference>
<evidence type="ECO:0000256" key="1">
    <source>
        <dbReference type="ARBA" id="ARBA00022801"/>
    </source>
</evidence>